<evidence type="ECO:0000313" key="8">
    <source>
        <dbReference type="Proteomes" id="UP000786693"/>
    </source>
</evidence>
<evidence type="ECO:0000256" key="4">
    <source>
        <dbReference type="PROSITE-ProRule" id="PRU00433"/>
    </source>
</evidence>
<evidence type="ECO:0000256" key="5">
    <source>
        <dbReference type="SAM" id="SignalP"/>
    </source>
</evidence>
<keyword evidence="8" id="KW-1185">Reference proteome</keyword>
<feature type="chain" id="PRO_5047168052" description="Cytochrome c domain-containing protein" evidence="5">
    <location>
        <begin position="18"/>
        <end position="240"/>
    </location>
</feature>
<feature type="signal peptide" evidence="5">
    <location>
        <begin position="1"/>
        <end position="17"/>
    </location>
</feature>
<dbReference type="InterPro" id="IPR009056">
    <property type="entry name" value="Cyt_c-like_dom"/>
</dbReference>
<dbReference type="Gene3D" id="1.10.760.10">
    <property type="entry name" value="Cytochrome c-like domain"/>
    <property type="match status" value="1"/>
</dbReference>
<name>A0ABQ4NL73_9RHOB</name>
<keyword evidence="1 4" id="KW-0349">Heme</keyword>
<evidence type="ECO:0000256" key="1">
    <source>
        <dbReference type="ARBA" id="ARBA00022617"/>
    </source>
</evidence>
<feature type="domain" description="Cytochrome c" evidence="6">
    <location>
        <begin position="131"/>
        <end position="229"/>
    </location>
</feature>
<protein>
    <recommendedName>
        <fullName evidence="6">Cytochrome c domain-containing protein</fullName>
    </recommendedName>
</protein>
<reference evidence="7 8" key="1">
    <citation type="submission" date="2021-05" db="EMBL/GenBank/DDBJ databases">
        <title>Bacteria Genome sequencing.</title>
        <authorList>
            <person name="Takabe Y."/>
            <person name="Nakajima Y."/>
            <person name="Suzuki S."/>
            <person name="Shiozaki T."/>
        </authorList>
    </citation>
    <scope>NUCLEOTIDE SEQUENCE [LARGE SCALE GENOMIC DNA]</scope>
    <source>
        <strain evidence="7 8">AI_62</strain>
    </source>
</reference>
<dbReference type="InterPro" id="IPR036909">
    <property type="entry name" value="Cyt_c-like_dom_sf"/>
</dbReference>
<dbReference type="RefSeq" id="WP_220748673.1">
    <property type="nucleotide sequence ID" value="NZ_BPFH01000003.1"/>
</dbReference>
<accession>A0ABQ4NL73</accession>
<proteinExistence type="predicted"/>
<comment type="caution">
    <text evidence="7">The sequence shown here is derived from an EMBL/GenBank/DDBJ whole genome shotgun (WGS) entry which is preliminary data.</text>
</comment>
<keyword evidence="2 4" id="KW-0479">Metal-binding</keyword>
<evidence type="ECO:0000256" key="2">
    <source>
        <dbReference type="ARBA" id="ARBA00022723"/>
    </source>
</evidence>
<evidence type="ECO:0000256" key="3">
    <source>
        <dbReference type="ARBA" id="ARBA00023004"/>
    </source>
</evidence>
<gene>
    <name evidence="7" type="ORF">JANAI62_17860</name>
</gene>
<sequence>MIRLFLALLVLPLTATAGEVRLYAPDALVDTGLIRHILPRFTLKTQVRVALVPQAEAQVMLGPDGRPLWQGAGATWHLAVPGEGDDVDRFVTWLRSDVGTNTVTSFAPDGAALFTLAEAGDDGQDAVVYAGDVALGHAVSVEKCARCHAVEAGKSLGDIGSTPSFALLRALPNWEERFVTFYVLKPHGAFTQIIDLTEPFPADRPSPIVPIALTLDEVDAVTAYVAGMAPADLGAPLAHQ</sequence>
<dbReference type="EMBL" id="BPFH01000003">
    <property type="protein sequence ID" value="GIT95163.1"/>
    <property type="molecule type" value="Genomic_DNA"/>
</dbReference>
<keyword evidence="5" id="KW-0732">Signal</keyword>
<dbReference type="SUPFAM" id="SSF46626">
    <property type="entry name" value="Cytochrome c"/>
    <property type="match status" value="1"/>
</dbReference>
<keyword evidence="3 4" id="KW-0408">Iron</keyword>
<organism evidence="7 8">
    <name type="scientific">Jannaschia pagri</name>
    <dbReference type="NCBI Taxonomy" id="2829797"/>
    <lineage>
        <taxon>Bacteria</taxon>
        <taxon>Pseudomonadati</taxon>
        <taxon>Pseudomonadota</taxon>
        <taxon>Alphaproteobacteria</taxon>
        <taxon>Rhodobacterales</taxon>
        <taxon>Roseobacteraceae</taxon>
        <taxon>Jannaschia</taxon>
    </lineage>
</organism>
<dbReference type="PROSITE" id="PS51007">
    <property type="entry name" value="CYTC"/>
    <property type="match status" value="1"/>
</dbReference>
<dbReference type="Proteomes" id="UP000786693">
    <property type="component" value="Unassembled WGS sequence"/>
</dbReference>
<evidence type="ECO:0000259" key="6">
    <source>
        <dbReference type="PROSITE" id="PS51007"/>
    </source>
</evidence>
<evidence type="ECO:0000313" key="7">
    <source>
        <dbReference type="EMBL" id="GIT95163.1"/>
    </source>
</evidence>